<keyword evidence="2" id="KW-0732">Signal</keyword>
<evidence type="ECO:0000313" key="4">
    <source>
        <dbReference type="WBParaSite" id="SSTP_0000093800.1"/>
    </source>
</evidence>
<dbReference type="Proteomes" id="UP000035681">
    <property type="component" value="Unplaced"/>
</dbReference>
<proteinExistence type="predicted"/>
<feature type="signal peptide" evidence="2">
    <location>
        <begin position="1"/>
        <end position="18"/>
    </location>
</feature>
<dbReference type="AlphaFoldDB" id="A0A0K0DUM4"/>
<dbReference type="WBParaSite" id="TCONS_00008486.p1">
    <property type="protein sequence ID" value="TCONS_00008486.p1"/>
    <property type="gene ID" value="XLOC_006429"/>
</dbReference>
<feature type="chain" id="PRO_5005327003" evidence="2">
    <location>
        <begin position="19"/>
        <end position="294"/>
    </location>
</feature>
<evidence type="ECO:0000256" key="1">
    <source>
        <dbReference type="SAM" id="MobiDB-lite"/>
    </source>
</evidence>
<protein>
    <submittedName>
        <fullName evidence="4">DUF4794 domain-containing protein</fullName>
    </submittedName>
</protein>
<accession>A0A0K0DUM4</accession>
<feature type="region of interest" description="Disordered" evidence="1">
    <location>
        <begin position="164"/>
        <end position="183"/>
    </location>
</feature>
<evidence type="ECO:0000313" key="3">
    <source>
        <dbReference type="Proteomes" id="UP000035681"/>
    </source>
</evidence>
<feature type="compositionally biased region" description="Polar residues" evidence="1">
    <location>
        <begin position="168"/>
        <end position="182"/>
    </location>
</feature>
<organism evidence="4">
    <name type="scientific">Strongyloides stercoralis</name>
    <name type="common">Threadworm</name>
    <dbReference type="NCBI Taxonomy" id="6248"/>
    <lineage>
        <taxon>Eukaryota</taxon>
        <taxon>Metazoa</taxon>
        <taxon>Ecdysozoa</taxon>
        <taxon>Nematoda</taxon>
        <taxon>Chromadorea</taxon>
        <taxon>Rhabditida</taxon>
        <taxon>Tylenchina</taxon>
        <taxon>Panagrolaimomorpha</taxon>
        <taxon>Strongyloidoidea</taxon>
        <taxon>Strongyloididae</taxon>
        <taxon>Strongyloides</taxon>
    </lineage>
</organism>
<reference evidence="4" key="1">
    <citation type="submission" date="2015-08" db="UniProtKB">
        <authorList>
            <consortium name="WormBaseParasite"/>
        </authorList>
    </citation>
    <scope>IDENTIFICATION</scope>
</reference>
<keyword evidence="3" id="KW-1185">Reference proteome</keyword>
<name>A0A0K0DUM4_STRER</name>
<sequence length="294" mass="33268">MKSLPFLLILSLFSISYGFPISNNVDLGDLPSVDVPIYDIEVRNNSIETDFISENDSTFFTPAPLNTYTERYFNDLEIESTTKSSLNNLEIELTTKNSFNDLKNEPPTEQPLNLIKKESTTINYSREIFIQNSTEANSYITDYPNDNNITTQINASIIEVNDQHTTSKKPLTSNQVKTSTTKKTLEENESNGLLTLTKTTTFIQITTSSPKIAKSFTETVSTPNELVLTLTSELKTTQTTPKIIFQEPLTEVPNKQEISTNYKNINSDNQELTDDNNNYFEINDKININIVIQD</sequence>
<dbReference type="WBParaSite" id="SSTP_0000093800.1">
    <property type="protein sequence ID" value="SSTP_0000093800.1"/>
    <property type="gene ID" value="SSTP_0000093800"/>
</dbReference>
<evidence type="ECO:0000256" key="2">
    <source>
        <dbReference type="SAM" id="SignalP"/>
    </source>
</evidence>